<dbReference type="SUPFAM" id="SSF52047">
    <property type="entry name" value="RNI-like"/>
    <property type="match status" value="1"/>
</dbReference>
<keyword evidence="3" id="KW-1185">Reference proteome</keyword>
<dbReference type="InterPro" id="IPR053781">
    <property type="entry name" value="F-box_AtFBL13-like"/>
</dbReference>
<dbReference type="InterPro" id="IPR055357">
    <property type="entry name" value="LRR_At1g61320_AtMIF1"/>
</dbReference>
<comment type="caution">
    <text evidence="2">The sequence shown here is derived from an EMBL/GenBank/DDBJ whole genome shotgun (WGS) entry which is preliminary data.</text>
</comment>
<dbReference type="InterPro" id="IPR006566">
    <property type="entry name" value="FBD"/>
</dbReference>
<dbReference type="PROSITE" id="PS50181">
    <property type="entry name" value="FBOX"/>
    <property type="match status" value="1"/>
</dbReference>
<dbReference type="Gene3D" id="1.20.1280.50">
    <property type="match status" value="1"/>
</dbReference>
<evidence type="ECO:0000259" key="1">
    <source>
        <dbReference type="PROSITE" id="PS50181"/>
    </source>
</evidence>
<dbReference type="CDD" id="cd22160">
    <property type="entry name" value="F-box_AtFBL13-like"/>
    <property type="match status" value="1"/>
</dbReference>
<dbReference type="InterPro" id="IPR001810">
    <property type="entry name" value="F-box_dom"/>
</dbReference>
<dbReference type="Gene3D" id="3.80.10.10">
    <property type="entry name" value="Ribonuclease Inhibitor"/>
    <property type="match status" value="1"/>
</dbReference>
<reference evidence="2 3" key="1">
    <citation type="journal article" date="2024" name="G3 (Bethesda)">
        <title>Genome assembly of Hibiscus sabdariffa L. provides insights into metabolisms of medicinal natural products.</title>
        <authorList>
            <person name="Kim T."/>
        </authorList>
    </citation>
    <scope>NUCLEOTIDE SEQUENCE [LARGE SCALE GENOMIC DNA]</scope>
    <source>
        <strain evidence="2">TK-2024</strain>
        <tissue evidence="2">Old leaves</tissue>
    </source>
</reference>
<evidence type="ECO:0000313" key="3">
    <source>
        <dbReference type="Proteomes" id="UP001472677"/>
    </source>
</evidence>
<dbReference type="PANTHER" id="PTHR31900">
    <property type="entry name" value="F-BOX/RNI SUPERFAMILY PROTEIN-RELATED"/>
    <property type="match status" value="1"/>
</dbReference>
<accession>A0ABR2DTQ3</accession>
<gene>
    <name evidence="2" type="ORF">V6N12_026528</name>
</gene>
<dbReference type="Proteomes" id="UP001472677">
    <property type="component" value="Unassembled WGS sequence"/>
</dbReference>
<dbReference type="Pfam" id="PF00646">
    <property type="entry name" value="F-box"/>
    <property type="match status" value="1"/>
</dbReference>
<sequence length="448" mass="51529">MAKQVKSMGDFDRISSLPDGIICHILSFLPTKDAVRTSVLSTRWRYVLASMTTLDFQYCLSSIYSRLGAANFRNFVDRLLFFPNLVTLECFRLHENSSREDEYLRLYGWISAALWRGVKEIDIRYTPLPLLPTFLFTSQSLVTLKLDIDDDMKVPCKICLPNLKTLHLKNLKFSDDDSIYRLISRCLALEDLVMDLSELPKDLGELNIYSFSLKRFALNFVETVTDSLIDFNYTIVINAPNLVYLKYDGPLAEGYCLSTMNFLEKVDVVVHQLDDEPSYDVNRESGATATISNLLRGICNVKSLNLTIVKPETLIQMPLEPVLEFHKLAELKLEILDEYRHWQGTWVIQFLCCAPNLETLHLALPVPHRGFKPLPEEVPPCLIFHLKEIKIKYFEGNEHMFEMISYFLNHASVLEALMIGTEEDEELSIVRKLLGLPRNSKKCRVLVL</sequence>
<dbReference type="Pfam" id="PF23622">
    <property type="entry name" value="LRR_At1g61320_AtMIF1"/>
    <property type="match status" value="1"/>
</dbReference>
<dbReference type="PANTHER" id="PTHR31900:SF27">
    <property type="entry name" value="FBD DOMAIN-CONTAINING PROTEIN"/>
    <property type="match status" value="1"/>
</dbReference>
<dbReference type="EMBL" id="JBBPBM010000023">
    <property type="protein sequence ID" value="KAK8545703.1"/>
    <property type="molecule type" value="Genomic_DNA"/>
</dbReference>
<feature type="domain" description="F-box" evidence="1">
    <location>
        <begin position="11"/>
        <end position="67"/>
    </location>
</feature>
<proteinExistence type="predicted"/>
<dbReference type="InterPro" id="IPR036047">
    <property type="entry name" value="F-box-like_dom_sf"/>
</dbReference>
<dbReference type="InterPro" id="IPR050232">
    <property type="entry name" value="FBL13/AtMIF1-like"/>
</dbReference>
<evidence type="ECO:0000313" key="2">
    <source>
        <dbReference type="EMBL" id="KAK8545703.1"/>
    </source>
</evidence>
<dbReference type="SUPFAM" id="SSF81383">
    <property type="entry name" value="F-box domain"/>
    <property type="match status" value="1"/>
</dbReference>
<dbReference type="InterPro" id="IPR032675">
    <property type="entry name" value="LRR_dom_sf"/>
</dbReference>
<organism evidence="2 3">
    <name type="scientific">Hibiscus sabdariffa</name>
    <name type="common">roselle</name>
    <dbReference type="NCBI Taxonomy" id="183260"/>
    <lineage>
        <taxon>Eukaryota</taxon>
        <taxon>Viridiplantae</taxon>
        <taxon>Streptophyta</taxon>
        <taxon>Embryophyta</taxon>
        <taxon>Tracheophyta</taxon>
        <taxon>Spermatophyta</taxon>
        <taxon>Magnoliopsida</taxon>
        <taxon>eudicotyledons</taxon>
        <taxon>Gunneridae</taxon>
        <taxon>Pentapetalae</taxon>
        <taxon>rosids</taxon>
        <taxon>malvids</taxon>
        <taxon>Malvales</taxon>
        <taxon>Malvaceae</taxon>
        <taxon>Malvoideae</taxon>
        <taxon>Hibiscus</taxon>
    </lineage>
</organism>
<dbReference type="SMART" id="SM00256">
    <property type="entry name" value="FBOX"/>
    <property type="match status" value="1"/>
</dbReference>
<dbReference type="SMART" id="SM00579">
    <property type="entry name" value="FBD"/>
    <property type="match status" value="1"/>
</dbReference>
<name>A0ABR2DTQ3_9ROSI</name>
<protein>
    <recommendedName>
        <fullName evidence="1">F-box domain-containing protein</fullName>
    </recommendedName>
</protein>